<dbReference type="EMBL" id="AMYD01002569">
    <property type="protein sequence ID" value="EQB48616.1"/>
    <property type="molecule type" value="Genomic_DNA"/>
</dbReference>
<dbReference type="HOGENOM" id="CLU_396375_0_0_1"/>
<protein>
    <submittedName>
        <fullName evidence="1">Uncharacterized protein</fullName>
    </submittedName>
</protein>
<evidence type="ECO:0000313" key="2">
    <source>
        <dbReference type="Proteomes" id="UP000015530"/>
    </source>
</evidence>
<dbReference type="OrthoDB" id="4540679at2759"/>
<dbReference type="Proteomes" id="UP000015530">
    <property type="component" value="Unassembled WGS sequence"/>
</dbReference>
<dbReference type="AlphaFoldDB" id="T0LA97"/>
<reference evidence="2" key="1">
    <citation type="journal article" date="2013" name="Mol. Plant Microbe Interact.">
        <title>Global aspects of pacC regulation of pathogenicity genes in Colletotrichum gloeosporioides as revealed by transcriptome analysis.</title>
        <authorList>
            <person name="Alkan N."/>
            <person name="Meng X."/>
            <person name="Friedlander G."/>
            <person name="Reuveni E."/>
            <person name="Sukno S."/>
            <person name="Sherman A."/>
            <person name="Thon M."/>
            <person name="Fluhr R."/>
            <person name="Prusky D."/>
        </authorList>
    </citation>
    <scope>NUCLEOTIDE SEQUENCE [LARGE SCALE GENOMIC DNA]</scope>
    <source>
        <strain evidence="2">Cg-14</strain>
    </source>
</reference>
<evidence type="ECO:0000313" key="1">
    <source>
        <dbReference type="EMBL" id="EQB48616.1"/>
    </source>
</evidence>
<name>T0LA97_COLGC</name>
<dbReference type="SUPFAM" id="SSF75011">
    <property type="entry name" value="3-carboxy-cis,cis-mucoante lactonizing enzyme"/>
    <property type="match status" value="1"/>
</dbReference>
<gene>
    <name evidence="1" type="ORF">CGLO_12136</name>
</gene>
<sequence>MGFQFDSPAKDNNGAYYYNDGDVKVIRVPLSNECYGDLRMDHEQLKEWFGISNDNLPDLPAYYISPRLDTTWEGYYNDGSNKGWWRTTGDIVAYKPIEWVPSVARIRDFPKNSIVTKIEKERVETTTTKLYAKAGFSLEISGGGNFMGMKAEAKATTETGVEFEREVKNVDKYTQEGKVGDEPLVEVAIGLMLRVEEVYTHNVNIWLDDRGQSDSMGWSGGPGWNDIWIPSRALSRVDGLQFSNIRMSGTGYSSGLYVQTLPVFNDKKELGDIHLALSSKGWTDWYAYTVGKKGKSTGRQLLAYPNYNPSTTLMLVNKAPPKQSHKQQQRLMTAETNDDHLMLMGARGKCWMRLGSWCLYKCYPKRVIVQNASRHVVWKWDLDNIKQEGIAPKVKACIENSDSITEVKRVANGSKVVAIVGSAAMIFDVPSASNHNTHPIRFAICVKNTHTLELLPNDFLAVATTGKAQSDGIEIYDLRTSAPRVDRHDPTPVQTIRGFPAVHGLLWDEKDCRLWAVGNDKSPEGDERSQGVLRGFSFAPKSDRSTVLQASDSEKDELIIRPTGRLTVEWGSGTKWWNGPHDLVAIPNSRKVLVTSDLSVVGVDLESRGFLDESEVNKTLEGFTPMGNRHGLPRSDIKSMSINGQGQVIYVQATWGQYFSDVVNVIQGKSVTKVRVEHNVYKARWFADIPGWPTA</sequence>
<accession>T0LA97</accession>
<organism evidence="1 2">
    <name type="scientific">Colletotrichum gloeosporioides (strain Cg-14)</name>
    <name type="common">Anthracnose fungus</name>
    <name type="synonym">Glomerella cingulata</name>
    <dbReference type="NCBI Taxonomy" id="1237896"/>
    <lineage>
        <taxon>Eukaryota</taxon>
        <taxon>Fungi</taxon>
        <taxon>Dikarya</taxon>
        <taxon>Ascomycota</taxon>
        <taxon>Pezizomycotina</taxon>
        <taxon>Sordariomycetes</taxon>
        <taxon>Hypocreomycetidae</taxon>
        <taxon>Glomerellales</taxon>
        <taxon>Glomerellaceae</taxon>
        <taxon>Colletotrichum</taxon>
        <taxon>Colletotrichum gloeosporioides species complex</taxon>
    </lineage>
</organism>
<proteinExistence type="predicted"/>
<dbReference type="STRING" id="1237896.T0LA97"/>
<comment type="caution">
    <text evidence="1">The sequence shown here is derived from an EMBL/GenBank/DDBJ whole genome shotgun (WGS) entry which is preliminary data.</text>
</comment>